<dbReference type="GO" id="GO:0004845">
    <property type="term" value="F:uracil phosphoribosyltransferase activity"/>
    <property type="evidence" value="ECO:0007669"/>
    <property type="project" value="UniProtKB-EC"/>
</dbReference>
<sequence>MHGTHVLLPQNNHLLSAMTILRDQNTDNKDFVTAFGKVAAELIARALDHVPVEFREITTPTGAKYQGVRHATKVCGVSVLRAGASLEDALRIAYDGPVSFGKVLIQRDEKTCLPVHLYSKFPSSFLESFVLILEPMLATGGSVSRAIELVLEQGVPQEKILVVNVIASEQAASLLSEKFPRLSLVTAAIDLNLSPERYIQPGLGDFGDRFYGT</sequence>
<comment type="cofactor">
    <cofactor evidence="1">
        <name>Mg(2+)</name>
        <dbReference type="ChEBI" id="CHEBI:18420"/>
    </cofactor>
</comment>
<evidence type="ECO:0000256" key="5">
    <source>
        <dbReference type="ARBA" id="ARBA00022533"/>
    </source>
</evidence>
<dbReference type="GO" id="GO:0008655">
    <property type="term" value="P:pyrimidine-containing compound salvage"/>
    <property type="evidence" value="ECO:0007669"/>
    <property type="project" value="EnsemblFungi"/>
</dbReference>
<keyword evidence="7 11" id="KW-0808">Transferase</keyword>
<gene>
    <name evidence="11" type="ORF">A1O3_02382</name>
</gene>
<evidence type="ECO:0000256" key="6">
    <source>
        <dbReference type="ARBA" id="ARBA00022676"/>
    </source>
</evidence>
<dbReference type="EMBL" id="AMGY01000002">
    <property type="protein sequence ID" value="EXJ89316.1"/>
    <property type="molecule type" value="Genomic_DNA"/>
</dbReference>
<dbReference type="HOGENOM" id="CLU_067096_1_1_1"/>
<protein>
    <recommendedName>
        <fullName evidence="4">uracil phosphoribosyltransferase</fullName>
        <ecNumber evidence="4">2.4.2.9</ecNumber>
    </recommendedName>
</protein>
<evidence type="ECO:0000259" key="10">
    <source>
        <dbReference type="Pfam" id="PF14681"/>
    </source>
</evidence>
<accession>W9YJ89</accession>
<dbReference type="EC" id="2.4.2.9" evidence="4"/>
<evidence type="ECO:0000256" key="4">
    <source>
        <dbReference type="ARBA" id="ARBA00011894"/>
    </source>
</evidence>
<keyword evidence="12" id="KW-1185">Reference proteome</keyword>
<dbReference type="FunFam" id="3.40.50.2020:FF:000023">
    <property type="entry name" value="Probable uracil phosphoribosyltransferase"/>
    <property type="match status" value="1"/>
</dbReference>
<evidence type="ECO:0000313" key="11">
    <source>
        <dbReference type="EMBL" id="EXJ89316.1"/>
    </source>
</evidence>
<evidence type="ECO:0000313" key="12">
    <source>
        <dbReference type="Proteomes" id="UP000019478"/>
    </source>
</evidence>
<dbReference type="AlphaFoldDB" id="W9YJ89"/>
<keyword evidence="9" id="KW-0342">GTP-binding</keyword>
<dbReference type="OrthoDB" id="106623at2759"/>
<keyword evidence="8" id="KW-0547">Nucleotide-binding</keyword>
<dbReference type="RefSeq" id="XP_007730713.1">
    <property type="nucleotide sequence ID" value="XM_007732523.1"/>
</dbReference>
<evidence type="ECO:0000256" key="8">
    <source>
        <dbReference type="ARBA" id="ARBA00022741"/>
    </source>
</evidence>
<dbReference type="CDD" id="cd06223">
    <property type="entry name" value="PRTases_typeI"/>
    <property type="match status" value="1"/>
</dbReference>
<dbReference type="Proteomes" id="UP000019478">
    <property type="component" value="Unassembled WGS sequence"/>
</dbReference>
<evidence type="ECO:0000256" key="2">
    <source>
        <dbReference type="ARBA" id="ARBA00005180"/>
    </source>
</evidence>
<dbReference type="GO" id="GO:0005525">
    <property type="term" value="F:GTP binding"/>
    <property type="evidence" value="ECO:0007669"/>
    <property type="project" value="UniProtKB-KW"/>
</dbReference>
<evidence type="ECO:0000256" key="7">
    <source>
        <dbReference type="ARBA" id="ARBA00022679"/>
    </source>
</evidence>
<dbReference type="GeneID" id="19166513"/>
<evidence type="ECO:0000256" key="1">
    <source>
        <dbReference type="ARBA" id="ARBA00001946"/>
    </source>
</evidence>
<name>W9YJ89_9EURO</name>
<comment type="pathway">
    <text evidence="2">Pyrimidine metabolism; UMP biosynthesis via salvage pathway; UMP from uracil: step 1/1.</text>
</comment>
<dbReference type="Gene3D" id="3.40.50.2020">
    <property type="match status" value="1"/>
</dbReference>
<organism evidence="11 12">
    <name type="scientific">Capronia epimyces CBS 606.96</name>
    <dbReference type="NCBI Taxonomy" id="1182542"/>
    <lineage>
        <taxon>Eukaryota</taxon>
        <taxon>Fungi</taxon>
        <taxon>Dikarya</taxon>
        <taxon>Ascomycota</taxon>
        <taxon>Pezizomycotina</taxon>
        <taxon>Eurotiomycetes</taxon>
        <taxon>Chaetothyriomycetidae</taxon>
        <taxon>Chaetothyriales</taxon>
        <taxon>Herpotrichiellaceae</taxon>
        <taxon>Capronia</taxon>
    </lineage>
</organism>
<dbReference type="eggNOG" id="KOG4203">
    <property type="taxonomic scope" value="Eukaryota"/>
</dbReference>
<dbReference type="InterPro" id="IPR029057">
    <property type="entry name" value="PRTase-like"/>
</dbReference>
<dbReference type="InterPro" id="IPR000836">
    <property type="entry name" value="PRTase_dom"/>
</dbReference>
<keyword evidence="5" id="KW-0021">Allosteric enzyme</keyword>
<evidence type="ECO:0000256" key="9">
    <source>
        <dbReference type="ARBA" id="ARBA00023134"/>
    </source>
</evidence>
<dbReference type="Pfam" id="PF14681">
    <property type="entry name" value="UPRTase"/>
    <property type="match status" value="1"/>
</dbReference>
<comment type="similarity">
    <text evidence="3">Belongs to the UPRTase family.</text>
</comment>
<proteinExistence type="inferred from homology"/>
<dbReference type="SUPFAM" id="SSF53271">
    <property type="entry name" value="PRTase-like"/>
    <property type="match status" value="1"/>
</dbReference>
<reference evidence="11 12" key="1">
    <citation type="submission" date="2013-03" db="EMBL/GenBank/DDBJ databases">
        <title>The Genome Sequence of Capronia epimyces CBS 606.96.</title>
        <authorList>
            <consortium name="The Broad Institute Genomics Platform"/>
            <person name="Cuomo C."/>
            <person name="de Hoog S."/>
            <person name="Gorbushina A."/>
            <person name="Walker B."/>
            <person name="Young S.K."/>
            <person name="Zeng Q."/>
            <person name="Gargeya S."/>
            <person name="Fitzgerald M."/>
            <person name="Haas B."/>
            <person name="Abouelleil A."/>
            <person name="Allen A.W."/>
            <person name="Alvarado L."/>
            <person name="Arachchi H.M."/>
            <person name="Berlin A.M."/>
            <person name="Chapman S.B."/>
            <person name="Gainer-Dewar J."/>
            <person name="Goldberg J."/>
            <person name="Griggs A."/>
            <person name="Gujja S."/>
            <person name="Hansen M."/>
            <person name="Howarth C."/>
            <person name="Imamovic A."/>
            <person name="Ireland A."/>
            <person name="Larimer J."/>
            <person name="McCowan C."/>
            <person name="Murphy C."/>
            <person name="Pearson M."/>
            <person name="Poon T.W."/>
            <person name="Priest M."/>
            <person name="Roberts A."/>
            <person name="Saif S."/>
            <person name="Shea T."/>
            <person name="Sisk P."/>
            <person name="Sykes S."/>
            <person name="Wortman J."/>
            <person name="Nusbaum C."/>
            <person name="Birren B."/>
        </authorList>
    </citation>
    <scope>NUCLEOTIDE SEQUENCE [LARGE SCALE GENOMIC DNA]</scope>
    <source>
        <strain evidence="11 12">CBS 606.96</strain>
    </source>
</reference>
<dbReference type="STRING" id="1182542.W9YJ89"/>
<dbReference type="NCBIfam" id="NF001097">
    <property type="entry name" value="PRK00129.1"/>
    <property type="match status" value="1"/>
</dbReference>
<keyword evidence="6 11" id="KW-0328">Glycosyltransferase</keyword>
<comment type="caution">
    <text evidence="11">The sequence shown here is derived from an EMBL/GenBank/DDBJ whole genome shotgun (WGS) entry which is preliminary data.</text>
</comment>
<feature type="domain" description="Phosphoribosyltransferase" evidence="10">
    <location>
        <begin position="9"/>
        <end position="213"/>
    </location>
</feature>
<evidence type="ECO:0000256" key="3">
    <source>
        <dbReference type="ARBA" id="ARBA00009516"/>
    </source>
</evidence>